<dbReference type="InterPro" id="IPR029787">
    <property type="entry name" value="Nucleotide_cyclase"/>
</dbReference>
<dbReference type="RefSeq" id="WP_092787331.1">
    <property type="nucleotide sequence ID" value="NZ_FNAP01000011.1"/>
</dbReference>
<dbReference type="Pfam" id="PF00990">
    <property type="entry name" value="GGDEF"/>
    <property type="match status" value="1"/>
</dbReference>
<feature type="transmembrane region" description="Helical" evidence="5">
    <location>
        <begin position="260"/>
        <end position="283"/>
    </location>
</feature>
<organism evidence="10 11">
    <name type="scientific">Rhodospira trueperi</name>
    <dbReference type="NCBI Taxonomy" id="69960"/>
    <lineage>
        <taxon>Bacteria</taxon>
        <taxon>Pseudomonadati</taxon>
        <taxon>Pseudomonadota</taxon>
        <taxon>Alphaproteobacteria</taxon>
        <taxon>Rhodospirillales</taxon>
        <taxon>Rhodospirillaceae</taxon>
        <taxon>Rhodospira</taxon>
    </lineage>
</organism>
<dbReference type="SMART" id="SM01079">
    <property type="entry name" value="CHASE"/>
    <property type="match status" value="1"/>
</dbReference>
<feature type="domain" description="GGDEF" evidence="9">
    <location>
        <begin position="450"/>
        <end position="582"/>
    </location>
</feature>
<evidence type="ECO:0000256" key="1">
    <source>
        <dbReference type="ARBA" id="ARBA00004370"/>
    </source>
</evidence>
<dbReference type="Gene3D" id="3.30.450.350">
    <property type="entry name" value="CHASE domain"/>
    <property type="match status" value="1"/>
</dbReference>
<evidence type="ECO:0000259" key="6">
    <source>
        <dbReference type="PROSITE" id="PS50112"/>
    </source>
</evidence>
<dbReference type="Pfam" id="PF00989">
    <property type="entry name" value="PAS"/>
    <property type="match status" value="1"/>
</dbReference>
<dbReference type="SUPFAM" id="SSF55073">
    <property type="entry name" value="Nucleotide cyclase"/>
    <property type="match status" value="1"/>
</dbReference>
<dbReference type="GO" id="GO:0003824">
    <property type="term" value="F:catalytic activity"/>
    <property type="evidence" value="ECO:0007669"/>
    <property type="project" value="UniProtKB-ARBA"/>
</dbReference>
<dbReference type="SUPFAM" id="SSF55785">
    <property type="entry name" value="PYP-like sensor domain (PAS domain)"/>
    <property type="match status" value="1"/>
</dbReference>
<dbReference type="OrthoDB" id="9812260at2"/>
<dbReference type="InterPro" id="IPR013767">
    <property type="entry name" value="PAS_fold"/>
</dbReference>
<dbReference type="Proteomes" id="UP000199412">
    <property type="component" value="Unassembled WGS sequence"/>
</dbReference>
<dbReference type="InterPro" id="IPR000160">
    <property type="entry name" value="GGDEF_dom"/>
</dbReference>
<dbReference type="PROSITE" id="PS50113">
    <property type="entry name" value="PAC"/>
    <property type="match status" value="1"/>
</dbReference>
<dbReference type="AlphaFoldDB" id="A0A1G7FEU0"/>
<dbReference type="InterPro" id="IPR000014">
    <property type="entry name" value="PAS"/>
</dbReference>
<dbReference type="InterPro" id="IPR043128">
    <property type="entry name" value="Rev_trsase/Diguanyl_cyclase"/>
</dbReference>
<feature type="domain" description="PAC" evidence="7">
    <location>
        <begin position="366"/>
        <end position="418"/>
    </location>
</feature>
<dbReference type="GO" id="GO:0006355">
    <property type="term" value="P:regulation of DNA-templated transcription"/>
    <property type="evidence" value="ECO:0007669"/>
    <property type="project" value="InterPro"/>
</dbReference>
<accession>A0A1G7FEU0</accession>
<comment type="subcellular location">
    <subcellularLocation>
        <location evidence="1">Membrane</location>
    </subcellularLocation>
</comment>
<reference evidence="10 11" key="1">
    <citation type="submission" date="2016-10" db="EMBL/GenBank/DDBJ databases">
        <authorList>
            <person name="de Groot N.N."/>
        </authorList>
    </citation>
    <scope>NUCLEOTIDE SEQUENCE [LARGE SCALE GENOMIC DNA]</scope>
    <source>
        <strain evidence="10 11">ATCC 700224</strain>
    </source>
</reference>
<keyword evidence="2 5" id="KW-0812">Transmembrane</keyword>
<feature type="domain" description="CHASE" evidence="8">
    <location>
        <begin position="114"/>
        <end position="200"/>
    </location>
</feature>
<dbReference type="PANTHER" id="PTHR46663">
    <property type="entry name" value="DIGUANYLATE CYCLASE DGCT-RELATED"/>
    <property type="match status" value="1"/>
</dbReference>
<dbReference type="Gene3D" id="3.30.70.270">
    <property type="match status" value="1"/>
</dbReference>
<dbReference type="EMBL" id="FNAP01000011">
    <property type="protein sequence ID" value="SDE74426.1"/>
    <property type="molecule type" value="Genomic_DNA"/>
</dbReference>
<evidence type="ECO:0000256" key="2">
    <source>
        <dbReference type="ARBA" id="ARBA00022692"/>
    </source>
</evidence>
<dbReference type="CDD" id="cd01949">
    <property type="entry name" value="GGDEF"/>
    <property type="match status" value="1"/>
</dbReference>
<evidence type="ECO:0000259" key="8">
    <source>
        <dbReference type="PROSITE" id="PS50839"/>
    </source>
</evidence>
<dbReference type="PANTHER" id="PTHR46663:SF4">
    <property type="entry name" value="DIGUANYLATE CYCLASE DGCT-RELATED"/>
    <property type="match status" value="1"/>
</dbReference>
<dbReference type="InterPro" id="IPR042240">
    <property type="entry name" value="CHASE_sf"/>
</dbReference>
<dbReference type="InterPro" id="IPR006189">
    <property type="entry name" value="CHASE_dom"/>
</dbReference>
<dbReference type="NCBIfam" id="TIGR00229">
    <property type="entry name" value="sensory_box"/>
    <property type="match status" value="1"/>
</dbReference>
<dbReference type="PROSITE" id="PS50839">
    <property type="entry name" value="CHASE"/>
    <property type="match status" value="1"/>
</dbReference>
<evidence type="ECO:0000313" key="11">
    <source>
        <dbReference type="Proteomes" id="UP000199412"/>
    </source>
</evidence>
<evidence type="ECO:0000256" key="4">
    <source>
        <dbReference type="ARBA" id="ARBA00023136"/>
    </source>
</evidence>
<gene>
    <name evidence="10" type="ORF">SAMN05421720_11138</name>
</gene>
<dbReference type="GO" id="GO:0016020">
    <property type="term" value="C:membrane"/>
    <property type="evidence" value="ECO:0007669"/>
    <property type="project" value="UniProtKB-SubCell"/>
</dbReference>
<keyword evidence="4 5" id="KW-0472">Membrane</keyword>
<evidence type="ECO:0000259" key="9">
    <source>
        <dbReference type="PROSITE" id="PS50887"/>
    </source>
</evidence>
<dbReference type="InterPro" id="IPR000700">
    <property type="entry name" value="PAS-assoc_C"/>
</dbReference>
<dbReference type="PROSITE" id="PS50112">
    <property type="entry name" value="PAS"/>
    <property type="match status" value="1"/>
</dbReference>
<dbReference type="GO" id="GO:0007165">
    <property type="term" value="P:signal transduction"/>
    <property type="evidence" value="ECO:0007669"/>
    <property type="project" value="UniProtKB-ARBA"/>
</dbReference>
<dbReference type="InterPro" id="IPR052163">
    <property type="entry name" value="DGC-Regulatory_Protein"/>
</dbReference>
<evidence type="ECO:0000256" key="5">
    <source>
        <dbReference type="SAM" id="Phobius"/>
    </source>
</evidence>
<protein>
    <submittedName>
        <fullName evidence="10">PAS domain S-box-containing protein/diguanylate cyclase (GGDEF) domain-containing protein</fullName>
    </submittedName>
</protein>
<dbReference type="PROSITE" id="PS50887">
    <property type="entry name" value="GGDEF"/>
    <property type="match status" value="1"/>
</dbReference>
<dbReference type="Gene3D" id="3.30.450.20">
    <property type="entry name" value="PAS domain"/>
    <property type="match status" value="1"/>
</dbReference>
<evidence type="ECO:0000256" key="3">
    <source>
        <dbReference type="ARBA" id="ARBA00022989"/>
    </source>
</evidence>
<name>A0A1G7FEU0_9PROT</name>
<dbReference type="CDD" id="cd00130">
    <property type="entry name" value="PAS"/>
    <property type="match status" value="1"/>
</dbReference>
<dbReference type="SMART" id="SM00091">
    <property type="entry name" value="PAS"/>
    <property type="match status" value="1"/>
</dbReference>
<dbReference type="FunFam" id="3.30.70.270:FF:000001">
    <property type="entry name" value="Diguanylate cyclase domain protein"/>
    <property type="match status" value="1"/>
</dbReference>
<evidence type="ECO:0000259" key="7">
    <source>
        <dbReference type="PROSITE" id="PS50113"/>
    </source>
</evidence>
<dbReference type="SMART" id="SM00267">
    <property type="entry name" value="GGDEF"/>
    <property type="match status" value="1"/>
</dbReference>
<dbReference type="NCBIfam" id="TIGR00254">
    <property type="entry name" value="GGDEF"/>
    <property type="match status" value="1"/>
</dbReference>
<keyword evidence="11" id="KW-1185">Reference proteome</keyword>
<evidence type="ECO:0000313" key="10">
    <source>
        <dbReference type="EMBL" id="SDE74426.1"/>
    </source>
</evidence>
<proteinExistence type="predicted"/>
<feature type="domain" description="PAS" evidence="6">
    <location>
        <begin position="292"/>
        <end position="345"/>
    </location>
</feature>
<dbReference type="InterPro" id="IPR035965">
    <property type="entry name" value="PAS-like_dom_sf"/>
</dbReference>
<dbReference type="Pfam" id="PF03924">
    <property type="entry name" value="CHASE"/>
    <property type="match status" value="1"/>
</dbReference>
<keyword evidence="3 5" id="KW-1133">Transmembrane helix</keyword>
<sequence>MSWSGPRLNHYRVRDALTSVGLFLALFAVVHFVAWTEQSRAVQDLRARITETVAALRTHLEAELNANVFLANGLAAHVIAVPDPEDQTIETALRTLYRLGNHIRNVGIAPGNRLTHVYPLEGNEAAIGLYYPDLPDQWPAVRRAMETQSPVLAGPVALQQGGSGLISRTPVVLDDDAYWGIVSLVLDAESLFKTVGLAPLRDGVRYALKGRDGKGEDGAMILGAPEVFDSDPVKVSVPVPGGQWVLAAVPVNGWTAGGSLVFRIYLIGLALGAGLAILTYLFLRKRVLLEVSEHRARAFLETTRDGVIVIGDDGIIREFNSGAGEMLGYSPPEVIGASVNRLMFPGTAETHDRYMGNAKIEAARTMGWRRDVIGRRKDGAAVPIEVMVSETEYGGERLHVGVLRDITDRKALEDQLRKQADTDGLTGLLNRRAFMSKVGTAFDLARRHDRPLALLLLDADHFKRVNDTHGHPAGDAVLVDLARIGTACLRSTDHLGRVGGEEFAILLPETDRDGAITFAERLLADIRAARVDIGGEAPLSYTVSIGIALISAETDSHETLVQRADQALYAAKSQGRDRWAMA</sequence>
<dbReference type="STRING" id="69960.SAMN05421720_11138"/>